<evidence type="ECO:0000256" key="1">
    <source>
        <dbReference type="ARBA" id="ARBA00010617"/>
    </source>
</evidence>
<dbReference type="InterPro" id="IPR036396">
    <property type="entry name" value="Cyt_P450_sf"/>
</dbReference>
<keyword evidence="6 7" id="KW-0503">Monooxygenase</keyword>
<keyword evidence="4 7" id="KW-0560">Oxidoreductase</keyword>
<evidence type="ECO:0000256" key="7">
    <source>
        <dbReference type="RuleBase" id="RU000461"/>
    </source>
</evidence>
<dbReference type="PANTHER" id="PTHR24291:SF50">
    <property type="entry name" value="BIFUNCTIONAL ALBAFLAVENONE MONOOXYGENASE_TERPENE SYNTHASE"/>
    <property type="match status" value="1"/>
</dbReference>
<dbReference type="PRINTS" id="PR00463">
    <property type="entry name" value="EP450I"/>
</dbReference>
<evidence type="ECO:0000256" key="5">
    <source>
        <dbReference type="ARBA" id="ARBA00023004"/>
    </source>
</evidence>
<dbReference type="GO" id="GO:0016705">
    <property type="term" value="F:oxidoreductase activity, acting on paired donors, with incorporation or reduction of molecular oxygen"/>
    <property type="evidence" value="ECO:0007669"/>
    <property type="project" value="InterPro"/>
</dbReference>
<organism evidence="8 9">
    <name type="scientific">Skeletonema marinoi</name>
    <dbReference type="NCBI Taxonomy" id="267567"/>
    <lineage>
        <taxon>Eukaryota</taxon>
        <taxon>Sar</taxon>
        <taxon>Stramenopiles</taxon>
        <taxon>Ochrophyta</taxon>
        <taxon>Bacillariophyta</taxon>
        <taxon>Coscinodiscophyceae</taxon>
        <taxon>Thalassiosirophycidae</taxon>
        <taxon>Thalassiosirales</taxon>
        <taxon>Skeletonemataceae</taxon>
        <taxon>Skeletonema</taxon>
        <taxon>Skeletonema marinoi-dohrnii complex</taxon>
    </lineage>
</organism>
<evidence type="ECO:0000256" key="6">
    <source>
        <dbReference type="ARBA" id="ARBA00023033"/>
    </source>
</evidence>
<dbReference type="Pfam" id="PF00067">
    <property type="entry name" value="p450"/>
    <property type="match status" value="2"/>
</dbReference>
<keyword evidence="9" id="KW-1185">Reference proteome</keyword>
<accession>A0AAD8YII0</accession>
<comment type="caution">
    <text evidence="8">The sequence shown here is derived from an EMBL/GenBank/DDBJ whole genome shotgun (WGS) entry which is preliminary data.</text>
</comment>
<dbReference type="PANTHER" id="PTHR24291">
    <property type="entry name" value="CYTOCHROME P450 FAMILY 4"/>
    <property type="match status" value="1"/>
</dbReference>
<protein>
    <submittedName>
        <fullName evidence="8">Cytochrome P450 family protein</fullName>
    </submittedName>
</protein>
<dbReference type="InterPro" id="IPR002401">
    <property type="entry name" value="Cyt_P450_E_grp-I"/>
</dbReference>
<dbReference type="GO" id="GO:0004497">
    <property type="term" value="F:monooxygenase activity"/>
    <property type="evidence" value="ECO:0007669"/>
    <property type="project" value="UniProtKB-KW"/>
</dbReference>
<dbReference type="InterPro" id="IPR017972">
    <property type="entry name" value="Cyt_P450_CS"/>
</dbReference>
<dbReference type="InterPro" id="IPR050196">
    <property type="entry name" value="Cytochrome_P450_Monoox"/>
</dbReference>
<evidence type="ECO:0000256" key="3">
    <source>
        <dbReference type="ARBA" id="ARBA00022723"/>
    </source>
</evidence>
<dbReference type="AlphaFoldDB" id="A0AAD8YII0"/>
<dbReference type="EMBL" id="JATAAI010000003">
    <property type="protein sequence ID" value="KAK1746888.1"/>
    <property type="molecule type" value="Genomic_DNA"/>
</dbReference>
<evidence type="ECO:0000256" key="2">
    <source>
        <dbReference type="ARBA" id="ARBA00022617"/>
    </source>
</evidence>
<proteinExistence type="inferred from homology"/>
<dbReference type="Gene3D" id="1.10.630.10">
    <property type="entry name" value="Cytochrome P450"/>
    <property type="match status" value="2"/>
</dbReference>
<dbReference type="PRINTS" id="PR00385">
    <property type="entry name" value="P450"/>
</dbReference>
<evidence type="ECO:0000313" key="9">
    <source>
        <dbReference type="Proteomes" id="UP001224775"/>
    </source>
</evidence>
<comment type="similarity">
    <text evidence="1 7">Belongs to the cytochrome P450 family.</text>
</comment>
<evidence type="ECO:0000313" key="8">
    <source>
        <dbReference type="EMBL" id="KAK1746888.1"/>
    </source>
</evidence>
<evidence type="ECO:0000256" key="4">
    <source>
        <dbReference type="ARBA" id="ARBA00023002"/>
    </source>
</evidence>
<gene>
    <name evidence="8" type="ORF">QTG54_002232</name>
</gene>
<dbReference type="PROSITE" id="PS00086">
    <property type="entry name" value="CYTOCHROME_P450"/>
    <property type="match status" value="1"/>
</dbReference>
<keyword evidence="5 7" id="KW-0408">Iron</keyword>
<dbReference type="Proteomes" id="UP001224775">
    <property type="component" value="Unassembled WGS sequence"/>
</dbReference>
<dbReference type="InterPro" id="IPR001128">
    <property type="entry name" value="Cyt_P450"/>
</dbReference>
<dbReference type="GO" id="GO:0020037">
    <property type="term" value="F:heme binding"/>
    <property type="evidence" value="ECO:0007669"/>
    <property type="project" value="InterPro"/>
</dbReference>
<name>A0AAD8YII0_9STRA</name>
<sequence length="362" mass="41427">MLAGKRNLLLLNGKEWKYYQSSLKSALHNQIRTDPTLLQRITVQTTRTLVKNIQAMIGKSTSDEAKQIYCPAIDGYMKMITQDVFGLAAFSHSFECCNNLQLSRFAKAFESIEHDILDRCLRNTLLPQNLIYSIPTKRNMMLLNNRRYIRTFVKDIIHDRLSKQHDGNDTDKTTSKCDILDKLIETHVTKQRQFQQGDQNNEEDLIDIVLSILLAGYDTVTIALTYAVFLVSRHPHWEVRCLEEIRRRNMDFDDVHNLPDKVEFPLCRAIILETLRLTTQTECEEDYCSIPVGDLQSFLAFSSGARSCPGRSFAIEEASLALAVMMDGLKFDIDSSYQPEMEWKVIVQKPKGGVPANVGLRP</sequence>
<keyword evidence="2 7" id="KW-0349">Heme</keyword>
<dbReference type="GO" id="GO:0005506">
    <property type="term" value="F:iron ion binding"/>
    <property type="evidence" value="ECO:0007669"/>
    <property type="project" value="InterPro"/>
</dbReference>
<dbReference type="SUPFAM" id="SSF48264">
    <property type="entry name" value="Cytochrome P450"/>
    <property type="match status" value="1"/>
</dbReference>
<reference evidence="8" key="1">
    <citation type="submission" date="2023-06" db="EMBL/GenBank/DDBJ databases">
        <title>Survivors Of The Sea: Transcriptome response of Skeletonema marinoi to long-term dormancy.</title>
        <authorList>
            <person name="Pinder M.I.M."/>
            <person name="Kourtchenko O."/>
            <person name="Robertson E.K."/>
            <person name="Larsson T."/>
            <person name="Maumus F."/>
            <person name="Osuna-Cruz C.M."/>
            <person name="Vancaester E."/>
            <person name="Stenow R."/>
            <person name="Vandepoele K."/>
            <person name="Ploug H."/>
            <person name="Bruchert V."/>
            <person name="Godhe A."/>
            <person name="Topel M."/>
        </authorList>
    </citation>
    <scope>NUCLEOTIDE SEQUENCE</scope>
    <source>
        <strain evidence="8">R05AC</strain>
    </source>
</reference>
<keyword evidence="3 7" id="KW-0479">Metal-binding</keyword>